<dbReference type="AlphaFoldDB" id="A0A918LDC9"/>
<evidence type="ECO:0008006" key="5">
    <source>
        <dbReference type="Google" id="ProtNLM"/>
    </source>
</evidence>
<keyword evidence="2" id="KW-1133">Transmembrane helix</keyword>
<dbReference type="EMBL" id="BMSL01000004">
    <property type="protein sequence ID" value="GGS31982.1"/>
    <property type="molecule type" value="Genomic_DNA"/>
</dbReference>
<keyword evidence="4" id="KW-1185">Reference proteome</keyword>
<reference evidence="3" key="2">
    <citation type="submission" date="2020-09" db="EMBL/GenBank/DDBJ databases">
        <authorList>
            <person name="Sun Q."/>
            <person name="Ohkuma M."/>
        </authorList>
    </citation>
    <scope>NUCLEOTIDE SEQUENCE</scope>
    <source>
        <strain evidence="3">JCM 4234</strain>
    </source>
</reference>
<evidence type="ECO:0000313" key="3">
    <source>
        <dbReference type="EMBL" id="GGS31982.1"/>
    </source>
</evidence>
<dbReference type="NCBIfam" id="TIGR03769">
    <property type="entry name" value="P_ac_wall_RPT"/>
    <property type="match status" value="1"/>
</dbReference>
<keyword evidence="2" id="KW-0472">Membrane</keyword>
<feature type="compositionally biased region" description="Pro residues" evidence="1">
    <location>
        <begin position="242"/>
        <end position="254"/>
    </location>
</feature>
<name>A0A918LDC9_STRGD</name>
<comment type="caution">
    <text evidence="3">The sequence shown here is derived from an EMBL/GenBank/DDBJ whole genome shotgun (WGS) entry which is preliminary data.</text>
</comment>
<accession>A0A918LDC9</accession>
<dbReference type="NCBIfam" id="NF038134">
    <property type="entry name" value="choice_anch_M"/>
    <property type="match status" value="1"/>
</dbReference>
<gene>
    <name evidence="3" type="ORF">GCM10010238_21360</name>
</gene>
<feature type="transmembrane region" description="Helical" evidence="2">
    <location>
        <begin position="534"/>
        <end position="555"/>
    </location>
</feature>
<dbReference type="Proteomes" id="UP000653493">
    <property type="component" value="Unassembled WGS sequence"/>
</dbReference>
<dbReference type="InterPro" id="IPR022435">
    <property type="entry name" value="Surface-anchored_actinobac"/>
</dbReference>
<proteinExistence type="predicted"/>
<feature type="region of interest" description="Disordered" evidence="1">
    <location>
        <begin position="436"/>
        <end position="521"/>
    </location>
</feature>
<organism evidence="3 4">
    <name type="scientific">Streptomyces griseoviridis</name>
    <dbReference type="NCBI Taxonomy" id="45398"/>
    <lineage>
        <taxon>Bacteria</taxon>
        <taxon>Bacillati</taxon>
        <taxon>Actinomycetota</taxon>
        <taxon>Actinomycetes</taxon>
        <taxon>Kitasatosporales</taxon>
        <taxon>Streptomycetaceae</taxon>
        <taxon>Streptomyces</taxon>
    </lineage>
</organism>
<feature type="region of interest" description="Disordered" evidence="1">
    <location>
        <begin position="225"/>
        <end position="256"/>
    </location>
</feature>
<reference evidence="3" key="1">
    <citation type="journal article" date="2014" name="Int. J. Syst. Evol. Microbiol.">
        <title>Complete genome sequence of Corynebacterium casei LMG S-19264T (=DSM 44701T), isolated from a smear-ripened cheese.</title>
        <authorList>
            <consortium name="US DOE Joint Genome Institute (JGI-PGF)"/>
            <person name="Walter F."/>
            <person name="Albersmeier A."/>
            <person name="Kalinowski J."/>
            <person name="Ruckert C."/>
        </authorList>
    </citation>
    <scope>NUCLEOTIDE SEQUENCE</scope>
    <source>
        <strain evidence="3">JCM 4234</strain>
    </source>
</reference>
<feature type="compositionally biased region" description="Low complexity" evidence="1">
    <location>
        <begin position="453"/>
        <end position="509"/>
    </location>
</feature>
<sequence length="562" mass="56447">MTPALVRNGRALTGAALTVAAAVLLGAAGLVAGGSGDARAAGGAVVLDEGELDLTPRLVDGALRLQIDDRGGGTSVVREPSQVVLHAGPATLQYTVDPLATALGTTTLDSWQLNGWEAANIFAPEPGWNGSEAGGDTEITLSGFEGPGDFGMASYTPEMDSVNAPAIPYLGTAADVPRSFTLPGEGERSAPTWQFTAEGVYRLTFTVRGAGAADTETLAVVVGDDVDPDDVLPGDGSTATPTTPPPDTGPPPTAPAAHVIDNGHLDLAARPDGEDLRFQVKEGGAQAYEWHEPDAVVLHVKPQARRKITEGYAFLGAVGGAVWWLPIQQVDGLVWPGFSTDQFSSAEIDGRVTFSLDAVRGPGSVSVFTEGSVGAVTLHAHSGDGLPDRFDLSVPTHRHTVWAFAAEGVYRTTFTLSATLADGTEVSDTETLAWVVGDGTDPSTVAPGEGDEPTATPTTTPGGTPTSAPSGTASTAPGGSPAPSTASSPPSDPPDATAPGIVPVTASPGTAGGSSSGSGHVPASGALAATGARVAVIAGAAAVALALGGGAVYLARRRRTTP</sequence>
<evidence type="ECO:0000313" key="4">
    <source>
        <dbReference type="Proteomes" id="UP000653493"/>
    </source>
</evidence>
<evidence type="ECO:0000256" key="1">
    <source>
        <dbReference type="SAM" id="MobiDB-lite"/>
    </source>
</evidence>
<evidence type="ECO:0000256" key="2">
    <source>
        <dbReference type="SAM" id="Phobius"/>
    </source>
</evidence>
<keyword evidence="2" id="KW-0812">Transmembrane</keyword>
<protein>
    <recommendedName>
        <fullName evidence="5">Gram-positive cocci surface proteins LPxTG domain-containing protein</fullName>
    </recommendedName>
</protein>